<organism evidence="1 2">
    <name type="scientific">Tenacibaculum vairaonense</name>
    <dbReference type="NCBI Taxonomy" id="3137860"/>
    <lineage>
        <taxon>Bacteria</taxon>
        <taxon>Pseudomonadati</taxon>
        <taxon>Bacteroidota</taxon>
        <taxon>Flavobacteriia</taxon>
        <taxon>Flavobacteriales</taxon>
        <taxon>Flavobacteriaceae</taxon>
        <taxon>Tenacibaculum</taxon>
    </lineage>
</organism>
<protein>
    <submittedName>
        <fullName evidence="1">Uncharacterized protein</fullName>
    </submittedName>
</protein>
<gene>
    <name evidence="1" type="ORF">T190115A13A_60170</name>
</gene>
<evidence type="ECO:0000313" key="2">
    <source>
        <dbReference type="Proteomes" id="UP001497602"/>
    </source>
</evidence>
<dbReference type="EMBL" id="CAXJRC010000043">
    <property type="protein sequence ID" value="CAL2108175.1"/>
    <property type="molecule type" value="Genomic_DNA"/>
</dbReference>
<accession>A0ABP1FCT5</accession>
<comment type="caution">
    <text evidence="1">The sequence shown here is derived from an EMBL/GenBank/DDBJ whole genome shotgun (WGS) entry which is preliminary data.</text>
</comment>
<reference evidence="1 2" key="1">
    <citation type="submission" date="2024-05" db="EMBL/GenBank/DDBJ databases">
        <authorList>
            <person name="Duchaud E."/>
        </authorList>
    </citation>
    <scope>NUCLEOTIDE SEQUENCE [LARGE SCALE GENOMIC DNA]</scope>
    <source>
        <strain evidence="1">Ena-SAMPLE-TAB-13-05-2024-13:56:06:370-140305</strain>
    </source>
</reference>
<dbReference type="Proteomes" id="UP001497602">
    <property type="component" value="Unassembled WGS sequence"/>
</dbReference>
<proteinExistence type="predicted"/>
<name>A0ABP1FCT5_9FLAO</name>
<dbReference type="RefSeq" id="WP_348739728.1">
    <property type="nucleotide sequence ID" value="NZ_CAXJRC010000043.1"/>
</dbReference>
<evidence type="ECO:0000313" key="1">
    <source>
        <dbReference type="EMBL" id="CAL2108175.1"/>
    </source>
</evidence>
<sequence>MDIKQQTLEEDLKKVLNKPTTVNNSDEIAKELAAVFYKFVKEFRAVGVDTRGDSHNLKLN</sequence>
<keyword evidence="2" id="KW-1185">Reference proteome</keyword>